<feature type="compositionally biased region" description="Basic residues" evidence="1">
    <location>
        <begin position="224"/>
        <end position="239"/>
    </location>
</feature>
<dbReference type="OMA" id="IQQGKCH"/>
<sequence length="599" mass="66289">MSTTNAALDWLLSLSATFTSSPIPNSDPPDFTDWLQVSPTTSSPTAATLASSPPLQNITCSSRINLPQETQDLGLHYLYDLSGYFSSDISATSGSQSGRSARDATFYDGLFPASVQPLMFSEHQRMASLASSTATLVNTPSPRPRPITAGSTGLLREDHSKSPFFPSAFYSPATKFIEDLQNASFGYADMILPTQMTADISPVVRAAEMKERLLSDDRPIVSKSKAKRREKKARRHKHKEAPQSFAQRLRDMEPRSHQPFASAMFAQKKSELLLPVEPSAMAPPASMLPENMLLSPCRLKIARPASVHRETTPQLPILPAFMSDNPTTEGNPFSTPLHARASVEPLSPLTPLPSRYSSPSQLPRLKIVLNLKRERPIEDEIPAVRRSKRPRRAVAIIDSPSPSPSPTPQRSPSVMQESSPDPDDERIAYATRTLPTTIEVSDNFSLFYRRFPASSYFQPINAASPCTLFEVPHPGGIYNIPRGALDLYTPRFVKGKGVEKVGLCPICIEPPSRGGEKKKLWLAMKFSAFKCYHMQYAHGISASTGRPFSPPTAFRIIPRINPGKKEKLQIQQGKCHKCQKWVAVEGIKDMESKVKELYW</sequence>
<keyword evidence="5" id="KW-1185">Reference proteome</keyword>
<feature type="chain" id="PRO_5002249157" description="Transcription regulator Rua1 C-terminal domain-containing protein" evidence="2">
    <location>
        <begin position="23"/>
        <end position="599"/>
    </location>
</feature>
<organism evidence="4 5">
    <name type="scientific">Hypholoma sublateritium (strain FD-334 SS-4)</name>
    <dbReference type="NCBI Taxonomy" id="945553"/>
    <lineage>
        <taxon>Eukaryota</taxon>
        <taxon>Fungi</taxon>
        <taxon>Dikarya</taxon>
        <taxon>Basidiomycota</taxon>
        <taxon>Agaricomycotina</taxon>
        <taxon>Agaricomycetes</taxon>
        <taxon>Agaricomycetidae</taxon>
        <taxon>Agaricales</taxon>
        <taxon>Agaricineae</taxon>
        <taxon>Strophariaceae</taxon>
        <taxon>Hypholoma</taxon>
    </lineage>
</organism>
<gene>
    <name evidence="4" type="ORF">HYPSUDRAFT_66920</name>
</gene>
<evidence type="ECO:0000256" key="1">
    <source>
        <dbReference type="SAM" id="MobiDB-lite"/>
    </source>
</evidence>
<evidence type="ECO:0000259" key="3">
    <source>
        <dbReference type="Pfam" id="PF14616"/>
    </source>
</evidence>
<dbReference type="PANTHER" id="PTHR28125">
    <property type="entry name" value="MEIOTIC EXPRESSION UP-REGULATED PROTEIN 26"/>
    <property type="match status" value="1"/>
</dbReference>
<feature type="region of interest" description="Disordered" evidence="1">
    <location>
        <begin position="216"/>
        <end position="244"/>
    </location>
</feature>
<proteinExistence type="predicted"/>
<name>A0A0D2PSJ2_HYPSF</name>
<accession>A0A0D2PSJ2</accession>
<feature type="region of interest" description="Disordered" evidence="1">
    <location>
        <begin position="134"/>
        <end position="155"/>
    </location>
</feature>
<protein>
    <recommendedName>
        <fullName evidence="3">Transcription regulator Rua1 C-terminal domain-containing protein</fullName>
    </recommendedName>
</protein>
<dbReference type="InterPro" id="IPR028012">
    <property type="entry name" value="Rua1_C"/>
</dbReference>
<dbReference type="Proteomes" id="UP000054270">
    <property type="component" value="Unassembled WGS sequence"/>
</dbReference>
<feature type="signal peptide" evidence="2">
    <location>
        <begin position="1"/>
        <end position="22"/>
    </location>
</feature>
<dbReference type="Pfam" id="PF14616">
    <property type="entry name" value="Rua1_C"/>
    <property type="match status" value="1"/>
</dbReference>
<reference evidence="5" key="1">
    <citation type="submission" date="2014-04" db="EMBL/GenBank/DDBJ databases">
        <title>Evolutionary Origins and Diversification of the Mycorrhizal Mutualists.</title>
        <authorList>
            <consortium name="DOE Joint Genome Institute"/>
            <consortium name="Mycorrhizal Genomics Consortium"/>
            <person name="Kohler A."/>
            <person name="Kuo A."/>
            <person name="Nagy L.G."/>
            <person name="Floudas D."/>
            <person name="Copeland A."/>
            <person name="Barry K.W."/>
            <person name="Cichocki N."/>
            <person name="Veneault-Fourrey C."/>
            <person name="LaButti K."/>
            <person name="Lindquist E.A."/>
            <person name="Lipzen A."/>
            <person name="Lundell T."/>
            <person name="Morin E."/>
            <person name="Murat C."/>
            <person name="Riley R."/>
            <person name="Ohm R."/>
            <person name="Sun H."/>
            <person name="Tunlid A."/>
            <person name="Henrissat B."/>
            <person name="Grigoriev I.V."/>
            <person name="Hibbett D.S."/>
            <person name="Martin F."/>
        </authorList>
    </citation>
    <scope>NUCLEOTIDE SEQUENCE [LARGE SCALE GENOMIC DNA]</scope>
    <source>
        <strain evidence="5">FD-334 SS-4</strain>
    </source>
</reference>
<dbReference type="PANTHER" id="PTHR28125:SF3">
    <property type="entry name" value="TRANSCRIPTION REGULATOR RUA1 C-TERMINAL DOMAIN-CONTAINING PROTEIN"/>
    <property type="match status" value="1"/>
</dbReference>
<evidence type="ECO:0000313" key="5">
    <source>
        <dbReference type="Proteomes" id="UP000054270"/>
    </source>
</evidence>
<feature type="domain" description="Transcription regulator Rua1 C-terminal" evidence="3">
    <location>
        <begin position="484"/>
        <end position="599"/>
    </location>
</feature>
<feature type="region of interest" description="Disordered" evidence="1">
    <location>
        <begin position="380"/>
        <end position="425"/>
    </location>
</feature>
<evidence type="ECO:0000256" key="2">
    <source>
        <dbReference type="SAM" id="SignalP"/>
    </source>
</evidence>
<dbReference type="EMBL" id="KN817548">
    <property type="protein sequence ID" value="KJA22705.1"/>
    <property type="molecule type" value="Genomic_DNA"/>
</dbReference>
<dbReference type="OrthoDB" id="5595379at2759"/>
<keyword evidence="2" id="KW-0732">Signal</keyword>
<evidence type="ECO:0000313" key="4">
    <source>
        <dbReference type="EMBL" id="KJA22705.1"/>
    </source>
</evidence>
<dbReference type="STRING" id="945553.A0A0D2PSJ2"/>
<dbReference type="AlphaFoldDB" id="A0A0D2PSJ2"/>